<protein>
    <submittedName>
        <fullName evidence="2">Uncharacterized protein</fullName>
    </submittedName>
</protein>
<reference evidence="2 3" key="1">
    <citation type="submission" date="2016-06" db="EMBL/GenBank/DDBJ databases">
        <title>Evolution of pathogenesis and genome organization in the Tremellales.</title>
        <authorList>
            <person name="Cuomo C."/>
            <person name="Litvintseva A."/>
            <person name="Heitman J."/>
            <person name="Chen Y."/>
            <person name="Sun S."/>
            <person name="Springer D."/>
            <person name="Dromer F."/>
            <person name="Young S."/>
            <person name="Zeng Q."/>
            <person name="Chapman S."/>
            <person name="Gujja S."/>
            <person name="Saif S."/>
            <person name="Birren B."/>
        </authorList>
    </citation>
    <scope>NUCLEOTIDE SEQUENCE [LARGE SCALE GENOMIC DNA]</scope>
    <source>
        <strain evidence="2 3">CBS 6039</strain>
    </source>
</reference>
<organism evidence="2 3">
    <name type="scientific">Cryptococcus amylolentus CBS 6039</name>
    <dbReference type="NCBI Taxonomy" id="1295533"/>
    <lineage>
        <taxon>Eukaryota</taxon>
        <taxon>Fungi</taxon>
        <taxon>Dikarya</taxon>
        <taxon>Basidiomycota</taxon>
        <taxon>Agaricomycotina</taxon>
        <taxon>Tremellomycetes</taxon>
        <taxon>Tremellales</taxon>
        <taxon>Cryptococcaceae</taxon>
        <taxon>Cryptococcus</taxon>
    </lineage>
</organism>
<sequence length="448" mass="50920">MSEQTQSQAGQTVVDKLQETWETVSRTERLMFMMNDAVLPSMPRDTPEEAEEFDLESIKQAFHNETGKRILERIKYTAEEDVTIDSLGASRTPLQIDISSVFAEGQQDPQEWLNNLAATIGKSGQQSIVQSASLALGDSFSPDHVMRRIATYLNDSLLEEAEGDALKRFQESCREMSKEDLEDKLDRASGLWRPNRKLSIWESLAPWHENNQSIGKLSGNVLCESAVELGPFNLESLDDVNATLRSEMDQREQDYQKRFGENAPEDLNDSQSLPAELREMNEKVITSPHFKQYLEFEPSSQITEGLTRIYESADGSQPPEQQDILPALRIEPRQSTFKKPGFLPMMRSARLSFFEGVDEVTAVMSDNPDNQFFRRTGMVPDKRSVDWNNFRFRLVEENSLDAPCKLEELWPIHVEDLTSAGDGEDDGTADEEKSRRFADEEELSTLTN</sequence>
<dbReference type="GeneID" id="30154017"/>
<feature type="region of interest" description="Disordered" evidence="1">
    <location>
        <begin position="417"/>
        <end position="448"/>
    </location>
</feature>
<accession>A0A1E3HVX1</accession>
<evidence type="ECO:0000313" key="3">
    <source>
        <dbReference type="Proteomes" id="UP000094065"/>
    </source>
</evidence>
<dbReference type="Proteomes" id="UP000094065">
    <property type="component" value="Unassembled WGS sequence"/>
</dbReference>
<dbReference type="RefSeq" id="XP_018995034.1">
    <property type="nucleotide sequence ID" value="XM_019136365.1"/>
</dbReference>
<keyword evidence="3" id="KW-1185">Reference proteome</keyword>
<comment type="caution">
    <text evidence="2">The sequence shown here is derived from an EMBL/GenBank/DDBJ whole genome shotgun (WGS) entry which is preliminary data.</text>
</comment>
<gene>
    <name evidence="2" type="ORF">L202_02708</name>
</gene>
<evidence type="ECO:0000256" key="1">
    <source>
        <dbReference type="SAM" id="MobiDB-lite"/>
    </source>
</evidence>
<dbReference type="EMBL" id="AWGJ01000004">
    <property type="protein sequence ID" value="ODN80468.1"/>
    <property type="molecule type" value="Genomic_DNA"/>
</dbReference>
<dbReference type="AlphaFoldDB" id="A0A1E3HVX1"/>
<feature type="compositionally biased region" description="Acidic residues" evidence="1">
    <location>
        <begin position="439"/>
        <end position="448"/>
    </location>
</feature>
<name>A0A1E3HVX1_9TREE</name>
<proteinExistence type="predicted"/>
<evidence type="ECO:0000313" key="2">
    <source>
        <dbReference type="EMBL" id="ODN80468.1"/>
    </source>
</evidence>